<dbReference type="AlphaFoldDB" id="A0A8J9YLT2"/>
<reference evidence="1" key="1">
    <citation type="submission" date="2021-12" db="EMBL/GenBank/DDBJ databases">
        <authorList>
            <person name="Martin H S."/>
        </authorList>
    </citation>
    <scope>NUCLEOTIDE SEQUENCE</scope>
</reference>
<organism evidence="1 2">
    <name type="scientific">Brenthis ino</name>
    <name type="common">lesser marbled fritillary</name>
    <dbReference type="NCBI Taxonomy" id="405034"/>
    <lineage>
        <taxon>Eukaryota</taxon>
        <taxon>Metazoa</taxon>
        <taxon>Ecdysozoa</taxon>
        <taxon>Arthropoda</taxon>
        <taxon>Hexapoda</taxon>
        <taxon>Insecta</taxon>
        <taxon>Pterygota</taxon>
        <taxon>Neoptera</taxon>
        <taxon>Endopterygota</taxon>
        <taxon>Lepidoptera</taxon>
        <taxon>Glossata</taxon>
        <taxon>Ditrysia</taxon>
        <taxon>Papilionoidea</taxon>
        <taxon>Nymphalidae</taxon>
        <taxon>Heliconiinae</taxon>
        <taxon>Argynnini</taxon>
        <taxon>Brenthis</taxon>
    </lineage>
</organism>
<protein>
    <submittedName>
        <fullName evidence="1">Uncharacterized protein</fullName>
    </submittedName>
</protein>
<sequence length="188" mass="20874">MLHMSRRTLERPLKAARECLTRDYVPIHLGWDHITREQVVEKNLFIANALFGGNSGDAMKAIIVCDGPYAATTSDATILSGMLNAENSVFNWFFRPGFQIEHAVLRQETNICKKGLSEIDSSSTTPMHTLEDYRMTPSSSVIIGTNIAASHFEPVASTSADLTFKPETTILKDIVAVKQSLKFKRKGK</sequence>
<accession>A0A8J9YLT2</accession>
<gene>
    <name evidence="1" type="ORF">BINO364_LOCUS16249</name>
</gene>
<feature type="non-terminal residue" evidence="1">
    <location>
        <position position="188"/>
    </location>
</feature>
<dbReference type="OrthoDB" id="10049726at2759"/>
<evidence type="ECO:0000313" key="1">
    <source>
        <dbReference type="EMBL" id="CAH0731370.1"/>
    </source>
</evidence>
<proteinExistence type="predicted"/>
<evidence type="ECO:0000313" key="2">
    <source>
        <dbReference type="Proteomes" id="UP000838878"/>
    </source>
</evidence>
<dbReference type="Proteomes" id="UP000838878">
    <property type="component" value="Chromosome 9"/>
</dbReference>
<keyword evidence="2" id="KW-1185">Reference proteome</keyword>
<dbReference type="EMBL" id="OV170229">
    <property type="protein sequence ID" value="CAH0731370.1"/>
    <property type="molecule type" value="Genomic_DNA"/>
</dbReference>
<name>A0A8J9YLT2_9NEOP</name>